<name>A0ABR4QA88_9CEST</name>
<dbReference type="Proteomes" id="UP001651158">
    <property type="component" value="Unassembled WGS sequence"/>
</dbReference>
<proteinExistence type="predicted"/>
<organism evidence="2 3">
    <name type="scientific">Taenia crassiceps</name>
    <dbReference type="NCBI Taxonomy" id="6207"/>
    <lineage>
        <taxon>Eukaryota</taxon>
        <taxon>Metazoa</taxon>
        <taxon>Spiralia</taxon>
        <taxon>Lophotrochozoa</taxon>
        <taxon>Platyhelminthes</taxon>
        <taxon>Cestoda</taxon>
        <taxon>Eucestoda</taxon>
        <taxon>Cyclophyllidea</taxon>
        <taxon>Taeniidae</taxon>
        <taxon>Taenia</taxon>
    </lineage>
</organism>
<feature type="region of interest" description="Disordered" evidence="1">
    <location>
        <begin position="312"/>
        <end position="344"/>
    </location>
</feature>
<evidence type="ECO:0000256" key="1">
    <source>
        <dbReference type="SAM" id="MobiDB-lite"/>
    </source>
</evidence>
<reference evidence="2 3" key="1">
    <citation type="journal article" date="2022" name="Front. Cell. Infect. Microbiol.">
        <title>The Genomes of Two Strains of Taenia crassiceps the Animal Model for the Study of Human Cysticercosis.</title>
        <authorList>
            <person name="Bobes R.J."/>
            <person name="Estrada K."/>
            <person name="Rios-Valencia D.G."/>
            <person name="Calderon-Gallegos A."/>
            <person name="de la Torre P."/>
            <person name="Carrero J.C."/>
            <person name="Sanchez-Flores A."/>
            <person name="Laclette J.P."/>
        </authorList>
    </citation>
    <scope>NUCLEOTIDE SEQUENCE [LARGE SCALE GENOMIC DNA]</scope>
    <source>
        <strain evidence="2">WFUcys</strain>
    </source>
</reference>
<accession>A0ABR4QA88</accession>
<keyword evidence="3" id="KW-1185">Reference proteome</keyword>
<evidence type="ECO:0000313" key="3">
    <source>
        <dbReference type="Proteomes" id="UP001651158"/>
    </source>
</evidence>
<evidence type="ECO:0000313" key="2">
    <source>
        <dbReference type="EMBL" id="KAL5106360.1"/>
    </source>
</evidence>
<sequence length="388" mass="42472">MDVTSTVFAFDVKHLLKDGMERCFEMNRADNYASLCDENAILKEENNHLRQLQCGSAKSLEAVSDGVMTSMPEVSMCTVCDESASPYYNPVPGMNTILSCVEKKVATDTGPTPTLTVNVREKMEEIRQMFYEGDSARQHQETLAMGTSTVESGDVFSARGPSVPVYICKDAPAALTPDHLGGLRMREDKPTTLQLEQPKEPLGLRIFKDPDGLAALGAEPKRPRQPLRTITHASAVRHPPLPSSDEENLGFVAVAQEATARIDSGGMTVSNLTLPIVFDPPCASTSVFTGRLVSSPASTPSNPDVRVQLKQRRQQLQDEEEDMVMEMSSPSPSPSRPDSPLADAFNLFVHSPDPSGRLRIDATKFMDAFLAKKAAKMKDSENKRPPFQ</sequence>
<comment type="caution">
    <text evidence="2">The sequence shown here is derived from an EMBL/GenBank/DDBJ whole genome shotgun (WGS) entry which is preliminary data.</text>
</comment>
<protein>
    <submittedName>
        <fullName evidence="2">Uncharacterized protein</fullName>
    </submittedName>
</protein>
<gene>
    <name evidence="2" type="ORF">TcWFU_008095</name>
</gene>
<dbReference type="EMBL" id="JAKROA010000006">
    <property type="protein sequence ID" value="KAL5106360.1"/>
    <property type="molecule type" value="Genomic_DNA"/>
</dbReference>